<evidence type="ECO:0000256" key="5">
    <source>
        <dbReference type="ARBA" id="ARBA00023014"/>
    </source>
</evidence>
<accession>A0A166DLX7</accession>
<reference evidence="7 8" key="1">
    <citation type="submission" date="2016-04" db="EMBL/GenBank/DDBJ databases">
        <title>Genome sequence of Methanobrevibacter filiformis DSM 11501.</title>
        <authorList>
            <person name="Poehlein A."/>
            <person name="Seedorf H."/>
            <person name="Daniel R."/>
        </authorList>
    </citation>
    <scope>NUCLEOTIDE SEQUENCE [LARGE SCALE GENOMIC DNA]</scope>
    <source>
        <strain evidence="7 8">DSM 11501</strain>
    </source>
</reference>
<feature type="domain" description="Cysteine-rich" evidence="6">
    <location>
        <begin position="2"/>
        <end position="81"/>
    </location>
</feature>
<evidence type="ECO:0000259" key="6">
    <source>
        <dbReference type="Pfam" id="PF02754"/>
    </source>
</evidence>
<dbReference type="GO" id="GO:0051539">
    <property type="term" value="F:4 iron, 4 sulfur cluster binding"/>
    <property type="evidence" value="ECO:0007669"/>
    <property type="project" value="UniProtKB-KW"/>
</dbReference>
<dbReference type="Proteomes" id="UP000077066">
    <property type="component" value="Unassembled WGS sequence"/>
</dbReference>
<keyword evidence="8" id="KW-1185">Reference proteome</keyword>
<dbReference type="GO" id="GO:0005886">
    <property type="term" value="C:plasma membrane"/>
    <property type="evidence" value="ECO:0007669"/>
    <property type="project" value="TreeGrafter"/>
</dbReference>
<keyword evidence="4" id="KW-0408">Iron</keyword>
<dbReference type="GO" id="GO:0016491">
    <property type="term" value="F:oxidoreductase activity"/>
    <property type="evidence" value="ECO:0007669"/>
    <property type="project" value="UniProtKB-KW"/>
</dbReference>
<keyword evidence="5" id="KW-0411">Iron-sulfur</keyword>
<sequence length="238" mass="26873">MLYFKGCTARERLNNISNSVESILKLFNIDYETLDDEGCCGSVLLRTGFVDEAKELIEKNALEFKGKKILVSCAGCYKTLKQDYSDILGENLEVIHISQFLKELIENKEIKTKGINKNNLKVTYHDSCHLGRHMGEYEAPREVINHFADLCEMVNNKEKAKCCGSGGGVKSAYPEIAKIIAKSRVKEAEETDAELLITTCPFCKLNLDENFNLKVIDLSEFVLNEINSENSKNNEEKN</sequence>
<protein>
    <submittedName>
        <fullName evidence="7">Anaerobic glycerol-3-phosphate dehydrogenase subunit C</fullName>
    </submittedName>
</protein>
<organism evidence="7 8">
    <name type="scientific">Methanobrevibacter filiformis</name>
    <dbReference type="NCBI Taxonomy" id="55758"/>
    <lineage>
        <taxon>Archaea</taxon>
        <taxon>Methanobacteriati</taxon>
        <taxon>Methanobacteriota</taxon>
        <taxon>Methanomada group</taxon>
        <taxon>Methanobacteria</taxon>
        <taxon>Methanobacteriales</taxon>
        <taxon>Methanobacteriaceae</taxon>
        <taxon>Methanobrevibacter</taxon>
    </lineage>
</organism>
<dbReference type="PANTHER" id="PTHR43255">
    <property type="entry name" value="IRON-SULFUR-BINDING OXIDOREDUCTASE FADF-RELATED-RELATED"/>
    <property type="match status" value="1"/>
</dbReference>
<keyword evidence="2" id="KW-0479">Metal-binding</keyword>
<evidence type="ECO:0000313" key="8">
    <source>
        <dbReference type="Proteomes" id="UP000077066"/>
    </source>
</evidence>
<dbReference type="PATRIC" id="fig|55758.3.peg.675"/>
<dbReference type="RefSeq" id="WP_066971373.1">
    <property type="nucleotide sequence ID" value="NZ_LWMT01000087.1"/>
</dbReference>
<dbReference type="STRING" id="55758.MBFIL_06000"/>
<dbReference type="InterPro" id="IPR004017">
    <property type="entry name" value="Cys_rich_dom"/>
</dbReference>
<dbReference type="Pfam" id="PF02754">
    <property type="entry name" value="CCG"/>
    <property type="match status" value="2"/>
</dbReference>
<evidence type="ECO:0000256" key="1">
    <source>
        <dbReference type="ARBA" id="ARBA00022485"/>
    </source>
</evidence>
<dbReference type="GO" id="GO:0046872">
    <property type="term" value="F:metal ion binding"/>
    <property type="evidence" value="ECO:0007669"/>
    <property type="project" value="UniProtKB-KW"/>
</dbReference>
<dbReference type="InterPro" id="IPR051460">
    <property type="entry name" value="HdrC_iron-sulfur_subunit"/>
</dbReference>
<evidence type="ECO:0000256" key="4">
    <source>
        <dbReference type="ARBA" id="ARBA00023004"/>
    </source>
</evidence>
<name>A0A166DLX7_9EURY</name>
<dbReference type="EMBL" id="LWMT01000087">
    <property type="protein sequence ID" value="KZX15736.1"/>
    <property type="molecule type" value="Genomic_DNA"/>
</dbReference>
<keyword evidence="1" id="KW-0004">4Fe-4S</keyword>
<dbReference type="AlphaFoldDB" id="A0A166DLX7"/>
<dbReference type="OrthoDB" id="42878at2157"/>
<comment type="caution">
    <text evidence="7">The sequence shown here is derived from an EMBL/GenBank/DDBJ whole genome shotgun (WGS) entry which is preliminary data.</text>
</comment>
<feature type="domain" description="Cysteine-rich" evidence="6">
    <location>
        <begin position="122"/>
        <end position="208"/>
    </location>
</feature>
<evidence type="ECO:0000313" key="7">
    <source>
        <dbReference type="EMBL" id="KZX15736.1"/>
    </source>
</evidence>
<dbReference type="PANTHER" id="PTHR43255:SF1">
    <property type="entry name" value="IRON-SULFUR-BINDING OXIDOREDUCTASE FADF-RELATED"/>
    <property type="match status" value="1"/>
</dbReference>
<evidence type="ECO:0000256" key="3">
    <source>
        <dbReference type="ARBA" id="ARBA00023002"/>
    </source>
</evidence>
<gene>
    <name evidence="7" type="primary">glpC</name>
    <name evidence="7" type="ORF">MBFIL_06000</name>
</gene>
<keyword evidence="3" id="KW-0560">Oxidoreductase</keyword>
<proteinExistence type="predicted"/>
<evidence type="ECO:0000256" key="2">
    <source>
        <dbReference type="ARBA" id="ARBA00022723"/>
    </source>
</evidence>